<feature type="binding site" evidence="7">
    <location>
        <position position="153"/>
    </location>
    <ligand>
        <name>Mg(2+)</name>
        <dbReference type="ChEBI" id="CHEBI:18420"/>
    </ligand>
</feature>
<dbReference type="GO" id="GO:0071555">
    <property type="term" value="P:cell wall organization"/>
    <property type="evidence" value="ECO:0007669"/>
    <property type="project" value="TreeGrafter"/>
</dbReference>
<evidence type="ECO:0000256" key="4">
    <source>
        <dbReference type="ARBA" id="ARBA00022692"/>
    </source>
</evidence>
<dbReference type="GO" id="GO:0046872">
    <property type="term" value="F:metal ion binding"/>
    <property type="evidence" value="ECO:0007669"/>
    <property type="project" value="UniProtKB-KW"/>
</dbReference>
<keyword evidence="2" id="KW-1003">Cell membrane</keyword>
<dbReference type="InterPro" id="IPR000715">
    <property type="entry name" value="Glycosyl_transferase_4"/>
</dbReference>
<evidence type="ECO:0000313" key="10">
    <source>
        <dbReference type="Proteomes" id="UP000494115"/>
    </source>
</evidence>
<dbReference type="GO" id="GO:0005886">
    <property type="term" value="C:plasma membrane"/>
    <property type="evidence" value="ECO:0007669"/>
    <property type="project" value="UniProtKB-SubCell"/>
</dbReference>
<dbReference type="AlphaFoldDB" id="A0A6S7BJY9"/>
<feature type="transmembrane region" description="Helical" evidence="8">
    <location>
        <begin position="20"/>
        <end position="41"/>
    </location>
</feature>
<proteinExistence type="predicted"/>
<dbReference type="GO" id="GO:0044038">
    <property type="term" value="P:cell wall macromolecule biosynthetic process"/>
    <property type="evidence" value="ECO:0007669"/>
    <property type="project" value="TreeGrafter"/>
</dbReference>
<dbReference type="Pfam" id="PF00953">
    <property type="entry name" value="Glycos_transf_4"/>
    <property type="match status" value="1"/>
</dbReference>
<evidence type="ECO:0000256" key="3">
    <source>
        <dbReference type="ARBA" id="ARBA00022679"/>
    </source>
</evidence>
<protein>
    <submittedName>
        <fullName evidence="9">Undecaprenyl-phosphate alpha-N-acetylglucosaminyl 1-phosphate transferase</fullName>
        <ecNumber evidence="9">2.7.8.33</ecNumber>
    </submittedName>
</protein>
<feature type="transmembrane region" description="Helical" evidence="8">
    <location>
        <begin position="184"/>
        <end position="201"/>
    </location>
</feature>
<feature type="transmembrane region" description="Helical" evidence="8">
    <location>
        <begin position="312"/>
        <end position="331"/>
    </location>
</feature>
<feature type="transmembrane region" description="Helical" evidence="8">
    <location>
        <begin position="236"/>
        <end position="256"/>
    </location>
</feature>
<feature type="transmembrane region" description="Helical" evidence="8">
    <location>
        <begin position="160"/>
        <end position="178"/>
    </location>
</feature>
<accession>A0A6S7BJY9</accession>
<keyword evidence="5 8" id="KW-1133">Transmembrane helix</keyword>
<keyword evidence="4 8" id="KW-0812">Transmembrane</keyword>
<comment type="cofactor">
    <cofactor evidence="7">
        <name>Mg(2+)</name>
        <dbReference type="ChEBI" id="CHEBI:18420"/>
    </cofactor>
</comment>
<organism evidence="9 10">
    <name type="scientific">Pararobbsia alpina</name>
    <dbReference type="NCBI Taxonomy" id="621374"/>
    <lineage>
        <taxon>Bacteria</taxon>
        <taxon>Pseudomonadati</taxon>
        <taxon>Pseudomonadota</taxon>
        <taxon>Betaproteobacteria</taxon>
        <taxon>Burkholderiales</taxon>
        <taxon>Burkholderiaceae</taxon>
        <taxon>Pararobbsia</taxon>
    </lineage>
</organism>
<evidence type="ECO:0000256" key="8">
    <source>
        <dbReference type="SAM" id="Phobius"/>
    </source>
</evidence>
<feature type="transmembrane region" description="Helical" evidence="8">
    <location>
        <begin position="120"/>
        <end position="148"/>
    </location>
</feature>
<evidence type="ECO:0000256" key="1">
    <source>
        <dbReference type="ARBA" id="ARBA00004651"/>
    </source>
</evidence>
<dbReference type="EC" id="2.7.8.33" evidence="9"/>
<dbReference type="GO" id="GO:0009103">
    <property type="term" value="P:lipopolysaccharide biosynthetic process"/>
    <property type="evidence" value="ECO:0007669"/>
    <property type="project" value="TreeGrafter"/>
</dbReference>
<evidence type="ECO:0000256" key="6">
    <source>
        <dbReference type="ARBA" id="ARBA00023136"/>
    </source>
</evidence>
<dbReference type="Proteomes" id="UP000494115">
    <property type="component" value="Unassembled WGS sequence"/>
</dbReference>
<dbReference type="GO" id="GO:0036380">
    <property type="term" value="F:UDP-N-acetylglucosamine-undecaprenyl-phosphate N-acetylglucosaminephosphotransferase activity"/>
    <property type="evidence" value="ECO:0007669"/>
    <property type="project" value="UniProtKB-EC"/>
</dbReference>
<feature type="transmembrane region" description="Helical" evidence="8">
    <location>
        <begin position="277"/>
        <end position="300"/>
    </location>
</feature>
<feature type="binding site" evidence="7">
    <location>
        <position position="212"/>
    </location>
    <ligand>
        <name>Mg(2+)</name>
        <dbReference type="ChEBI" id="CHEBI:18420"/>
    </ligand>
</feature>
<comment type="subcellular location">
    <subcellularLocation>
        <location evidence="1">Cell membrane</location>
        <topology evidence="1">Multi-pass membrane protein</topology>
    </subcellularLocation>
</comment>
<evidence type="ECO:0000256" key="7">
    <source>
        <dbReference type="PIRSR" id="PIRSR600715-1"/>
    </source>
</evidence>
<evidence type="ECO:0000313" key="9">
    <source>
        <dbReference type="EMBL" id="CAB3803177.1"/>
    </source>
</evidence>
<gene>
    <name evidence="9" type="primary">wecA</name>
    <name evidence="9" type="ORF">LMG28138_05303</name>
</gene>
<dbReference type="PANTHER" id="PTHR22926">
    <property type="entry name" value="PHOSPHO-N-ACETYLMURAMOYL-PENTAPEPTIDE-TRANSFERASE"/>
    <property type="match status" value="1"/>
</dbReference>
<dbReference type="EMBL" id="CADIKM010000052">
    <property type="protein sequence ID" value="CAB3803177.1"/>
    <property type="molecule type" value="Genomic_DNA"/>
</dbReference>
<keyword evidence="6 8" id="KW-0472">Membrane</keyword>
<dbReference type="PANTHER" id="PTHR22926:SF3">
    <property type="entry name" value="UNDECAPRENYL-PHOSPHATE ALPHA-N-ACETYLGLUCOSAMINYL 1-PHOSPHATE TRANSFERASE"/>
    <property type="match status" value="1"/>
</dbReference>
<reference evidence="9 10" key="1">
    <citation type="submission" date="2020-04" db="EMBL/GenBank/DDBJ databases">
        <authorList>
            <person name="De Canck E."/>
        </authorList>
    </citation>
    <scope>NUCLEOTIDE SEQUENCE [LARGE SCALE GENOMIC DNA]</scope>
    <source>
        <strain evidence="9 10">LMG 28138</strain>
    </source>
</reference>
<sequence>MVSFDIPQFYFQDSLLSFSNSLVVSALLAFASSVVILLLLLKTGYAWRLATDVPNDRSLHTRPTPRVGGWGITPASAVLILIFARSLWPLAVLALALGLLSHFDDRQGLSARYRFAGHVIAAIALVCVVPPPYFGWLAIPVVFSLVWVSNLYNFMDGANGLAGGMAVIGFGCYSLSAGVRQPELAIAALIVACAALGFLLFNFPFAKVFLGDAGSIPLGFLAGGMGYWGWAAGAWAFWFPVFVFSPFIADASATLLKRLLRRERFWEAHRQHYYQRMIGMAGVHWPVVLQWYGLMVFGITLASYSRLLPGQWPFAVLIGWMLFLVTLGWTVDRRWRRAPAY</sequence>
<keyword evidence="7" id="KW-0479">Metal-binding</keyword>
<name>A0A6S7BJY9_9BURK</name>
<dbReference type="RefSeq" id="WP_175107869.1">
    <property type="nucleotide sequence ID" value="NZ_CADIKM010000052.1"/>
</dbReference>
<evidence type="ECO:0000256" key="5">
    <source>
        <dbReference type="ARBA" id="ARBA00022989"/>
    </source>
</evidence>
<keyword evidence="7" id="KW-0460">Magnesium</keyword>
<keyword evidence="10" id="KW-1185">Reference proteome</keyword>
<feature type="transmembrane region" description="Helical" evidence="8">
    <location>
        <begin position="67"/>
        <end position="100"/>
    </location>
</feature>
<evidence type="ECO:0000256" key="2">
    <source>
        <dbReference type="ARBA" id="ARBA00022475"/>
    </source>
</evidence>
<keyword evidence="3 9" id="KW-0808">Transferase</keyword>